<dbReference type="Proteomes" id="UP000009062">
    <property type="component" value="Chromosome"/>
</dbReference>
<evidence type="ECO:0000313" key="2">
    <source>
        <dbReference type="Proteomes" id="UP000009062"/>
    </source>
</evidence>
<dbReference type="STRING" id="698757.Pogu_0617"/>
<proteinExistence type="predicted"/>
<accession>H6Q7Y7</accession>
<evidence type="ECO:0000313" key="1">
    <source>
        <dbReference type="EMBL" id="AFA38644.1"/>
    </source>
</evidence>
<dbReference type="AlphaFoldDB" id="H6Q7Y7"/>
<protein>
    <submittedName>
        <fullName evidence="1">Uncharacterized protein</fullName>
    </submittedName>
</protein>
<dbReference type="Gene3D" id="3.40.50.300">
    <property type="entry name" value="P-loop containing nucleotide triphosphate hydrolases"/>
    <property type="match status" value="1"/>
</dbReference>
<gene>
    <name evidence="1" type="ordered locus">Pogu_0617</name>
</gene>
<keyword evidence="2" id="KW-1185">Reference proteome</keyword>
<sequence>MKIITVVGPPGSGKTLVATSVAIYLYLASASTVYIDATPDKTGAKLVKNYVPLAADIHEARDMDADYAVIDAPPYEVPRANYYVVVLEQPDLKVVRIPKEPNVKVVANKLTSKWMLWRERLAIPYDPTIAWSMQEGYPPLAVANVKSWRRIRNIAKEIGDAV</sequence>
<reference evidence="1 2" key="1">
    <citation type="journal article" date="2012" name="Stand. Genomic Sci.">
        <title>Complete genome sequence of Pyrobaculum oguniense.</title>
        <authorList>
            <person name="Bernick D.L."/>
            <person name="Karplus K."/>
            <person name="Lui L.M."/>
            <person name="Coker J.K."/>
            <person name="Murphy J.N."/>
            <person name="Chan P.P."/>
            <person name="Cozen A.E."/>
            <person name="Lowe T.M."/>
        </authorList>
    </citation>
    <scope>NUCLEOTIDE SEQUENCE [LARGE SCALE GENOMIC DNA]</scope>
    <source>
        <strain evidence="1 2">TE7</strain>
    </source>
</reference>
<dbReference type="InterPro" id="IPR027417">
    <property type="entry name" value="P-loop_NTPase"/>
</dbReference>
<dbReference type="KEGG" id="pog:Pogu_0617"/>
<organism evidence="1 2">
    <name type="scientific">Pyrobaculum oguniense (strain DSM 13380 / JCM 10595 / TE7)</name>
    <dbReference type="NCBI Taxonomy" id="698757"/>
    <lineage>
        <taxon>Archaea</taxon>
        <taxon>Thermoproteota</taxon>
        <taxon>Thermoprotei</taxon>
        <taxon>Thermoproteales</taxon>
        <taxon>Thermoproteaceae</taxon>
        <taxon>Pyrobaculum</taxon>
    </lineage>
</organism>
<dbReference type="EMBL" id="CP003316">
    <property type="protein sequence ID" value="AFA38644.1"/>
    <property type="molecule type" value="Genomic_DNA"/>
</dbReference>
<dbReference type="SUPFAM" id="SSF52540">
    <property type="entry name" value="P-loop containing nucleoside triphosphate hydrolases"/>
    <property type="match status" value="1"/>
</dbReference>
<dbReference type="HOGENOM" id="CLU_1607222_0_0_2"/>
<name>H6Q7Y7_PYROT</name>
<dbReference type="eggNOG" id="arCOG00467">
    <property type="taxonomic scope" value="Archaea"/>
</dbReference>